<feature type="signal peptide" evidence="3">
    <location>
        <begin position="1"/>
        <end position="29"/>
    </location>
</feature>
<keyword evidence="3" id="KW-0732">Signal</keyword>
<dbReference type="PROSITE" id="PS51257">
    <property type="entry name" value="PROKAR_LIPOPROTEIN"/>
    <property type="match status" value="1"/>
</dbReference>
<name>A0A4R5KHC4_9BACL</name>
<dbReference type="Gene3D" id="3.40.190.10">
    <property type="entry name" value="Periplasmic binding protein-like II"/>
    <property type="match status" value="1"/>
</dbReference>
<accession>A0A4R5KHC4</accession>
<dbReference type="OrthoDB" id="8881899at2"/>
<evidence type="ECO:0000256" key="1">
    <source>
        <dbReference type="ARBA" id="ARBA00006987"/>
    </source>
</evidence>
<keyword evidence="5" id="KW-1185">Reference proteome</keyword>
<dbReference type="AlphaFoldDB" id="A0A4R5KHC4"/>
<proteinExistence type="inferred from homology"/>
<dbReference type="EMBL" id="SMRT01000012">
    <property type="protein sequence ID" value="TDF94793.1"/>
    <property type="molecule type" value="Genomic_DNA"/>
</dbReference>
<feature type="chain" id="PRO_5020580925" evidence="3">
    <location>
        <begin position="30"/>
        <end position="347"/>
    </location>
</feature>
<dbReference type="SUPFAM" id="SSF53850">
    <property type="entry name" value="Periplasmic binding protein-like II"/>
    <property type="match status" value="1"/>
</dbReference>
<dbReference type="CDD" id="cd07012">
    <property type="entry name" value="PBP2_Bug_TTT"/>
    <property type="match status" value="1"/>
</dbReference>
<organism evidence="4 5">
    <name type="scientific">Paenibacillus piri</name>
    <dbReference type="NCBI Taxonomy" id="2547395"/>
    <lineage>
        <taxon>Bacteria</taxon>
        <taxon>Bacillati</taxon>
        <taxon>Bacillota</taxon>
        <taxon>Bacilli</taxon>
        <taxon>Bacillales</taxon>
        <taxon>Paenibacillaceae</taxon>
        <taxon>Paenibacillus</taxon>
    </lineage>
</organism>
<dbReference type="Pfam" id="PF03401">
    <property type="entry name" value="TctC"/>
    <property type="match status" value="1"/>
</dbReference>
<comment type="caution">
    <text evidence="4">The sequence shown here is derived from an EMBL/GenBank/DDBJ whole genome shotgun (WGS) entry which is preliminary data.</text>
</comment>
<evidence type="ECO:0000256" key="2">
    <source>
        <dbReference type="SAM" id="MobiDB-lite"/>
    </source>
</evidence>
<reference evidence="4 5" key="1">
    <citation type="submission" date="2019-03" db="EMBL/GenBank/DDBJ databases">
        <title>This is whole genome sequence of Paenibacillus sp MS74 strain.</title>
        <authorList>
            <person name="Trinh H.N."/>
        </authorList>
    </citation>
    <scope>NUCLEOTIDE SEQUENCE [LARGE SCALE GENOMIC DNA]</scope>
    <source>
        <strain evidence="4 5">MS74</strain>
    </source>
</reference>
<dbReference type="Proteomes" id="UP000295636">
    <property type="component" value="Unassembled WGS sequence"/>
</dbReference>
<feature type="region of interest" description="Disordered" evidence="2">
    <location>
        <begin position="33"/>
        <end position="52"/>
    </location>
</feature>
<dbReference type="PANTHER" id="PTHR42928:SF5">
    <property type="entry name" value="BLR1237 PROTEIN"/>
    <property type="match status" value="1"/>
</dbReference>
<dbReference type="InterPro" id="IPR042100">
    <property type="entry name" value="Bug_dom1"/>
</dbReference>
<dbReference type="PIRSF" id="PIRSF017082">
    <property type="entry name" value="YflP"/>
    <property type="match status" value="1"/>
</dbReference>
<evidence type="ECO:0000313" key="5">
    <source>
        <dbReference type="Proteomes" id="UP000295636"/>
    </source>
</evidence>
<comment type="similarity">
    <text evidence="1">Belongs to the UPF0065 (bug) family.</text>
</comment>
<dbReference type="InterPro" id="IPR005064">
    <property type="entry name" value="BUG"/>
</dbReference>
<dbReference type="Gene3D" id="3.40.190.150">
    <property type="entry name" value="Bordetella uptake gene, domain 1"/>
    <property type="match status" value="1"/>
</dbReference>
<evidence type="ECO:0000256" key="3">
    <source>
        <dbReference type="SAM" id="SignalP"/>
    </source>
</evidence>
<gene>
    <name evidence="4" type="ORF">E1757_22835</name>
</gene>
<evidence type="ECO:0000313" key="4">
    <source>
        <dbReference type="EMBL" id="TDF94793.1"/>
    </source>
</evidence>
<feature type="compositionally biased region" description="Low complexity" evidence="2">
    <location>
        <begin position="41"/>
        <end position="52"/>
    </location>
</feature>
<sequence>MRGVLYMKKIVAFTAVCVLALGTLIGCTAKSPVASKKDGEPAGAAQASASQPDYPKKPITLIVSFAAGGGTDLGARLLTPILEKELGVPVVVENKPGGGGWIGYSELLGAKPDGYTLAYVNTPGLITGYVNPTAKRKENLDSFDFIINHVLDAGVIAVRADDKRFADIKDLVEYAKKNELSASSNGVGSGNHFASLQMNKQLGTKLRAVQFGGTAEALTSVLGSHVDVLMAKVGEVVEPMKEGQLKVLAVMMPNRVPQLPDVPTLKEAVGTNIDNYSIRGIAGPKGMDPQIVAKLQGAFEKAMKNPEHAKKMSDMGLNIDTTKGADFKQMLKKEETSVNELKSLLGW</sequence>
<dbReference type="PANTHER" id="PTHR42928">
    <property type="entry name" value="TRICARBOXYLATE-BINDING PROTEIN"/>
    <property type="match status" value="1"/>
</dbReference>
<protein>
    <submittedName>
        <fullName evidence="4">Tripartite tricarboxylate transporter substrate binding protein</fullName>
    </submittedName>
</protein>